<protein>
    <submittedName>
        <fullName evidence="2">Geranylgeranyl reductase</fullName>
    </submittedName>
</protein>
<dbReference type="PANTHER" id="PTHR42685:SF22">
    <property type="entry name" value="CONDITIONED MEDIUM FACTOR RECEPTOR 1"/>
    <property type="match status" value="1"/>
</dbReference>
<dbReference type="InterPro" id="IPR050407">
    <property type="entry name" value="Geranylgeranyl_reductase"/>
</dbReference>
<evidence type="ECO:0000313" key="3">
    <source>
        <dbReference type="Proteomes" id="UP000466431"/>
    </source>
</evidence>
<accession>A0A7I7RFX5</accession>
<proteinExistence type="predicted"/>
<dbReference type="KEGG" id="mcee:MCEL_17220"/>
<gene>
    <name evidence="2" type="ORF">MCEL_17220</name>
</gene>
<dbReference type="GO" id="GO:0016628">
    <property type="term" value="F:oxidoreductase activity, acting on the CH-CH group of donors, NAD or NADP as acceptor"/>
    <property type="evidence" value="ECO:0007669"/>
    <property type="project" value="InterPro"/>
</dbReference>
<evidence type="ECO:0000313" key="2">
    <source>
        <dbReference type="EMBL" id="BBY43427.1"/>
    </source>
</evidence>
<dbReference type="GO" id="GO:0071949">
    <property type="term" value="F:FAD binding"/>
    <property type="evidence" value="ECO:0007669"/>
    <property type="project" value="InterPro"/>
</dbReference>
<dbReference type="EMBL" id="AP022591">
    <property type="protein sequence ID" value="BBY43427.1"/>
    <property type="molecule type" value="Genomic_DNA"/>
</dbReference>
<feature type="domain" description="FAD-binding" evidence="1">
    <location>
        <begin position="38"/>
        <end position="206"/>
    </location>
</feature>
<dbReference type="Proteomes" id="UP000466431">
    <property type="component" value="Chromosome"/>
</dbReference>
<dbReference type="AlphaFoldDB" id="A0A7I7RFX5"/>
<dbReference type="Gene3D" id="3.50.50.60">
    <property type="entry name" value="FAD/NAD(P)-binding domain"/>
    <property type="match status" value="1"/>
</dbReference>
<dbReference type="NCBIfam" id="TIGR02032">
    <property type="entry name" value="GG-red-SF"/>
    <property type="match status" value="1"/>
</dbReference>
<keyword evidence="3" id="KW-1185">Reference proteome</keyword>
<organism evidence="2 3">
    <name type="scientific">Mycolicibacterium celeriflavum</name>
    <name type="common">Mycobacterium celeriflavum</name>
    <dbReference type="NCBI Taxonomy" id="1249101"/>
    <lineage>
        <taxon>Bacteria</taxon>
        <taxon>Bacillati</taxon>
        <taxon>Actinomycetota</taxon>
        <taxon>Actinomycetes</taxon>
        <taxon>Mycobacteriales</taxon>
        <taxon>Mycobacteriaceae</taxon>
        <taxon>Mycolicibacterium</taxon>
    </lineage>
</organism>
<dbReference type="PRINTS" id="PR00420">
    <property type="entry name" value="RNGMNOXGNASE"/>
</dbReference>
<dbReference type="PANTHER" id="PTHR42685">
    <property type="entry name" value="GERANYLGERANYL DIPHOSPHATE REDUCTASE"/>
    <property type="match status" value="1"/>
</dbReference>
<dbReference type="SUPFAM" id="SSF51905">
    <property type="entry name" value="FAD/NAD(P)-binding domain"/>
    <property type="match status" value="1"/>
</dbReference>
<dbReference type="InterPro" id="IPR011777">
    <property type="entry name" value="Geranylgeranyl_Rdtase_fam"/>
</dbReference>
<sequence>MFRGALARQLCATTEAVSAQVGSLRQPIDEMSSMTQRYDLVIAGGGPSGSAAAWQAAQTGAKVVVLDKAEFPRAKPCGDGLTARAVSYLQKMGLADEVATYHRVNRVTVFSPSEWELSFPKRPGMPDHGHTVSREHLDTVLLKHAESAGAEVRQGAEVTGPILENGRVVGVTLKSGEKVHGDAVIAADGAYSPIKRALKIDSEYNGYSAIAIRSEMPANRPDSDSLDIYLKLVFEGDQLPGYGWVFPMGNGVFNIGLGYVNSYKNWQSINATQFLGEFLRTLPPEWELPPIEELKKNKSVRAWRLPMGFTAWPPWRPGVLFTGDSLGAGKPASGAGISKALESGLAAGECAIAALQNGGPDDFTNYAQRMEAAWGREYRRGRYFHKLLGYPRFANAGIKLIDNAAFRDRMLKALYKKAQGPQHTVR</sequence>
<dbReference type="Pfam" id="PF01494">
    <property type="entry name" value="FAD_binding_3"/>
    <property type="match status" value="1"/>
</dbReference>
<dbReference type="InterPro" id="IPR036188">
    <property type="entry name" value="FAD/NAD-bd_sf"/>
</dbReference>
<evidence type="ECO:0000259" key="1">
    <source>
        <dbReference type="Pfam" id="PF01494"/>
    </source>
</evidence>
<reference evidence="2 3" key="1">
    <citation type="journal article" date="2019" name="Emerg. Microbes Infect.">
        <title>Comprehensive subspecies identification of 175 nontuberculous mycobacteria species based on 7547 genomic profiles.</title>
        <authorList>
            <person name="Matsumoto Y."/>
            <person name="Kinjo T."/>
            <person name="Motooka D."/>
            <person name="Nabeya D."/>
            <person name="Jung N."/>
            <person name="Uechi K."/>
            <person name="Horii T."/>
            <person name="Iida T."/>
            <person name="Fujita J."/>
            <person name="Nakamura S."/>
        </authorList>
    </citation>
    <scope>NUCLEOTIDE SEQUENCE [LARGE SCALE GENOMIC DNA]</scope>
    <source>
        <strain evidence="2 3">JCM 18439</strain>
    </source>
</reference>
<dbReference type="InterPro" id="IPR002938">
    <property type="entry name" value="FAD-bd"/>
</dbReference>
<name>A0A7I7RFX5_MYCCF</name>